<keyword evidence="3" id="KW-1185">Reference proteome</keyword>
<name>A0ABU1TNV2_9FLAO</name>
<dbReference type="RefSeq" id="WP_310025736.1">
    <property type="nucleotide sequence ID" value="NZ_JAVDVI010000005.1"/>
</dbReference>
<dbReference type="Pfam" id="PF12680">
    <property type="entry name" value="SnoaL_2"/>
    <property type="match status" value="1"/>
</dbReference>
<dbReference type="InterPro" id="IPR032710">
    <property type="entry name" value="NTF2-like_dom_sf"/>
</dbReference>
<dbReference type="EMBL" id="JAVDVI010000005">
    <property type="protein sequence ID" value="MDR6967548.1"/>
    <property type="molecule type" value="Genomic_DNA"/>
</dbReference>
<proteinExistence type="predicted"/>
<dbReference type="Gene3D" id="3.10.450.50">
    <property type="match status" value="1"/>
</dbReference>
<evidence type="ECO:0000313" key="3">
    <source>
        <dbReference type="Proteomes" id="UP001255185"/>
    </source>
</evidence>
<evidence type="ECO:0000313" key="2">
    <source>
        <dbReference type="EMBL" id="MDR6967548.1"/>
    </source>
</evidence>
<feature type="domain" description="SnoaL-like" evidence="1">
    <location>
        <begin position="8"/>
        <end position="110"/>
    </location>
</feature>
<evidence type="ECO:0000259" key="1">
    <source>
        <dbReference type="Pfam" id="PF12680"/>
    </source>
</evidence>
<accession>A0ABU1TNV2</accession>
<dbReference type="Proteomes" id="UP001255185">
    <property type="component" value="Unassembled WGS sequence"/>
</dbReference>
<reference evidence="2 3" key="1">
    <citation type="submission" date="2023-07" db="EMBL/GenBank/DDBJ databases">
        <title>Sorghum-associated microbial communities from plants grown in Nebraska, USA.</title>
        <authorList>
            <person name="Schachtman D."/>
        </authorList>
    </citation>
    <scope>NUCLEOTIDE SEQUENCE [LARGE SCALE GENOMIC DNA]</scope>
    <source>
        <strain evidence="2 3">3773</strain>
    </source>
</reference>
<protein>
    <submittedName>
        <fullName evidence="2">Ketosteroid isomerase-like protein</fullName>
    </submittedName>
</protein>
<gene>
    <name evidence="2" type="ORF">J2X31_001559</name>
</gene>
<organism evidence="2 3">
    <name type="scientific">Flavobacterium arsenatis</name>
    <dbReference type="NCBI Taxonomy" id="1484332"/>
    <lineage>
        <taxon>Bacteria</taxon>
        <taxon>Pseudomonadati</taxon>
        <taxon>Bacteroidota</taxon>
        <taxon>Flavobacteriia</taxon>
        <taxon>Flavobacteriales</taxon>
        <taxon>Flavobacteriaceae</taxon>
        <taxon>Flavobacterium</taxon>
    </lineage>
</organism>
<dbReference type="SUPFAM" id="SSF54427">
    <property type="entry name" value="NTF2-like"/>
    <property type="match status" value="1"/>
</dbReference>
<comment type="caution">
    <text evidence="2">The sequence shown here is derived from an EMBL/GenBank/DDBJ whole genome shotgun (WGS) entry which is preliminary data.</text>
</comment>
<sequence>MNQKQHLIEEFYAGFAEGNAKTMASCYHKDIQFQDPAFGKLEGQDVLDMWEMLIEKSKGNLKIEFSDVTADEFSGSAKWVATYNFSKTNRDVVNVIKASFVFKDGLIIKHTDHFDIWKWSKQALGLPGYLLGWTDFMQQKIQMNAIHSLRRYQSQKK</sequence>
<dbReference type="InterPro" id="IPR037401">
    <property type="entry name" value="SnoaL-like"/>
</dbReference>